<dbReference type="PANTHER" id="PTHR21240">
    <property type="entry name" value="2-AMINO-3-CARBOXYLMUCONATE-6-SEMIALDEHYDE DECARBOXYLASE"/>
    <property type="match status" value="1"/>
</dbReference>
<feature type="domain" description="Amidohydrolase-related" evidence="2">
    <location>
        <begin position="36"/>
        <end position="361"/>
    </location>
</feature>
<reference evidence="4" key="1">
    <citation type="submission" date="2016-10" db="EMBL/GenBank/DDBJ databases">
        <authorList>
            <person name="Varghese N."/>
            <person name="Submissions S."/>
        </authorList>
    </citation>
    <scope>NUCLEOTIDE SEQUENCE [LARGE SCALE GENOMIC DNA]</scope>
    <source>
        <strain evidence="4">CGMCC 1.12041</strain>
    </source>
</reference>
<name>A0A1I1PUY3_9BURK</name>
<dbReference type="STRING" id="1164594.SAMN05216204_11725"/>
<gene>
    <name evidence="3" type="ORF">SAMN05216204_11725</name>
</gene>
<dbReference type="RefSeq" id="WP_091875315.1">
    <property type="nucleotide sequence ID" value="NZ_FOLD01000017.1"/>
</dbReference>
<dbReference type="SUPFAM" id="SSF51556">
    <property type="entry name" value="Metallo-dependent hydrolases"/>
    <property type="match status" value="1"/>
</dbReference>
<dbReference type="Gene3D" id="3.20.20.140">
    <property type="entry name" value="Metal-dependent hydrolases"/>
    <property type="match status" value="1"/>
</dbReference>
<dbReference type="PANTHER" id="PTHR21240:SF28">
    <property type="entry name" value="ISO-OROTATE DECARBOXYLASE (EUROFUNG)"/>
    <property type="match status" value="1"/>
</dbReference>
<dbReference type="AlphaFoldDB" id="A0A1I1PUY3"/>
<proteinExistence type="predicted"/>
<keyword evidence="4" id="KW-1185">Reference proteome</keyword>
<dbReference type="InterPro" id="IPR032465">
    <property type="entry name" value="ACMSD"/>
</dbReference>
<dbReference type="OrthoDB" id="8673173at2"/>
<accession>A0A1I1PUY3</accession>
<evidence type="ECO:0000313" key="3">
    <source>
        <dbReference type="EMBL" id="SFD13744.1"/>
    </source>
</evidence>
<dbReference type="InterPro" id="IPR032466">
    <property type="entry name" value="Metal_Hydrolase"/>
</dbReference>
<protein>
    <submittedName>
        <fullName evidence="3">Aminocarboxymuconate-semialdehyde decarboxylase</fullName>
    </submittedName>
</protein>
<dbReference type="EMBL" id="FOLD01000017">
    <property type="protein sequence ID" value="SFD13744.1"/>
    <property type="molecule type" value="Genomic_DNA"/>
</dbReference>
<dbReference type="Pfam" id="PF04909">
    <property type="entry name" value="Amidohydro_2"/>
    <property type="match status" value="1"/>
</dbReference>
<dbReference type="GO" id="GO:0016787">
    <property type="term" value="F:hydrolase activity"/>
    <property type="evidence" value="ECO:0007669"/>
    <property type="project" value="InterPro"/>
</dbReference>
<dbReference type="GO" id="GO:0016831">
    <property type="term" value="F:carboxy-lyase activity"/>
    <property type="evidence" value="ECO:0007669"/>
    <property type="project" value="InterPro"/>
</dbReference>
<dbReference type="GO" id="GO:0019748">
    <property type="term" value="P:secondary metabolic process"/>
    <property type="evidence" value="ECO:0007669"/>
    <property type="project" value="TreeGrafter"/>
</dbReference>
<evidence type="ECO:0000256" key="1">
    <source>
        <dbReference type="ARBA" id="ARBA00023239"/>
    </source>
</evidence>
<dbReference type="Proteomes" id="UP000198639">
    <property type="component" value="Unassembled WGS sequence"/>
</dbReference>
<keyword evidence="1" id="KW-0456">Lyase</keyword>
<organism evidence="3 4">
    <name type="scientific">Massilia yuzhufengensis</name>
    <dbReference type="NCBI Taxonomy" id="1164594"/>
    <lineage>
        <taxon>Bacteria</taxon>
        <taxon>Pseudomonadati</taxon>
        <taxon>Pseudomonadota</taxon>
        <taxon>Betaproteobacteria</taxon>
        <taxon>Burkholderiales</taxon>
        <taxon>Oxalobacteraceae</taxon>
        <taxon>Telluria group</taxon>
        <taxon>Massilia</taxon>
    </lineage>
</organism>
<dbReference type="InterPro" id="IPR006680">
    <property type="entry name" value="Amidohydro-rel"/>
</dbReference>
<evidence type="ECO:0000259" key="2">
    <source>
        <dbReference type="Pfam" id="PF04909"/>
    </source>
</evidence>
<dbReference type="GO" id="GO:0005737">
    <property type="term" value="C:cytoplasm"/>
    <property type="evidence" value="ECO:0007669"/>
    <property type="project" value="TreeGrafter"/>
</dbReference>
<evidence type="ECO:0000313" key="4">
    <source>
        <dbReference type="Proteomes" id="UP000198639"/>
    </source>
</evidence>
<sequence length="379" mass="42174">MLFHRCTPTCPGDCPDKSPVHVQDAARRKARTFTVDLHCHAFFPEVEKLVAGLPQKLAEPELMLKALGMETVDYNNRVMLPQAGPKLTNLQQRLGDMDVMGVDMQLVSPTSTQHYYWAEPDLAVEVVRIQNEAMAELCATHPDRFLGLGTLALQHPVLAIEQLEHAVRKLGLRGVEISTMVAGKELADPMFERFWAKVEELGCIVFIHPFGTTLGARLDRHYLSNVIGQPLETTIALSHLIFGGVLDRYPGVKILAAHGGGYLPAYIGRSNHAWHARPDARGCARPPGDYLRQIWFDNLVYEPEALRHLIQEAGIGQVVTGSDYPFDMGQYGFSDLLDLVPGLSQDEHERIAWRNAERLLGQGLKPADWKAPATHSADR</sequence>